<evidence type="ECO:0000256" key="1">
    <source>
        <dbReference type="SAM" id="Phobius"/>
    </source>
</evidence>
<name>A0A844GM64_9CHRO</name>
<protein>
    <submittedName>
        <fullName evidence="2">Uncharacterized protein</fullName>
    </submittedName>
</protein>
<organism evidence="2 3">
    <name type="scientific">Cyanobacterium aponinum 0216</name>
    <dbReference type="NCBI Taxonomy" id="2676140"/>
    <lineage>
        <taxon>Bacteria</taxon>
        <taxon>Bacillati</taxon>
        <taxon>Cyanobacteriota</taxon>
        <taxon>Cyanophyceae</taxon>
        <taxon>Oscillatoriophycideae</taxon>
        <taxon>Chroococcales</taxon>
        <taxon>Geminocystaceae</taxon>
        <taxon>Cyanobacterium</taxon>
    </lineage>
</organism>
<evidence type="ECO:0000313" key="2">
    <source>
        <dbReference type="EMBL" id="MTF37567.1"/>
    </source>
</evidence>
<reference evidence="2 3" key="1">
    <citation type="submission" date="2019-11" db="EMBL/GenBank/DDBJ databases">
        <title>Isolation of a new High Light Tolerant Cyanobacteria.</title>
        <authorList>
            <person name="Dobson Z."/>
            <person name="Vaughn N."/>
            <person name="Vaughn M."/>
            <person name="Fromme P."/>
            <person name="Mazor Y."/>
        </authorList>
    </citation>
    <scope>NUCLEOTIDE SEQUENCE [LARGE SCALE GENOMIC DNA]</scope>
    <source>
        <strain evidence="2 3">0216</strain>
    </source>
</reference>
<dbReference type="Proteomes" id="UP000437131">
    <property type="component" value="Unassembled WGS sequence"/>
</dbReference>
<feature type="transmembrane region" description="Helical" evidence="1">
    <location>
        <begin position="12"/>
        <end position="31"/>
    </location>
</feature>
<evidence type="ECO:0000313" key="3">
    <source>
        <dbReference type="Proteomes" id="UP000437131"/>
    </source>
</evidence>
<comment type="caution">
    <text evidence="2">The sequence shown here is derived from an EMBL/GenBank/DDBJ whole genome shotgun (WGS) entry which is preliminary data.</text>
</comment>
<dbReference type="EMBL" id="WMIA01000001">
    <property type="protein sequence ID" value="MTF37567.1"/>
    <property type="molecule type" value="Genomic_DNA"/>
</dbReference>
<keyword evidence="1" id="KW-0812">Transmembrane</keyword>
<gene>
    <name evidence="2" type="ORF">GGC33_01275</name>
</gene>
<dbReference type="AlphaFoldDB" id="A0A844GM64"/>
<keyword evidence="1" id="KW-1133">Transmembrane helix</keyword>
<keyword evidence="1" id="KW-0472">Membrane</keyword>
<feature type="transmembrane region" description="Helical" evidence="1">
    <location>
        <begin position="38"/>
        <end position="59"/>
    </location>
</feature>
<dbReference type="RefSeq" id="WP_099435042.1">
    <property type="nucleotide sequence ID" value="NZ_WMIA01000001.1"/>
</dbReference>
<sequence length="63" mass="6760">MIEILTNPDPNTVFWLMLLHCIVGLSAGIVADIKGYSFPLWLGIGTVAGTFGLIASLTLKNQN</sequence>
<proteinExistence type="predicted"/>
<accession>A0A844GM64</accession>